<gene>
    <name evidence="2" type="ORF">Dfulv_42440</name>
</gene>
<evidence type="ECO:0000313" key="2">
    <source>
        <dbReference type="EMBL" id="UWP81700.1"/>
    </source>
</evidence>
<dbReference type="EMBL" id="CP073720">
    <property type="protein sequence ID" value="UWP81700.1"/>
    <property type="molecule type" value="Genomic_DNA"/>
</dbReference>
<name>A0ABY5VVR8_9ACTN</name>
<evidence type="ECO:0000256" key="1">
    <source>
        <dbReference type="SAM" id="MobiDB-lite"/>
    </source>
</evidence>
<dbReference type="Proteomes" id="UP001059617">
    <property type="component" value="Chromosome"/>
</dbReference>
<dbReference type="RefSeq" id="WP_259859469.1">
    <property type="nucleotide sequence ID" value="NZ_BAAAST010000063.1"/>
</dbReference>
<evidence type="ECO:0000313" key="3">
    <source>
        <dbReference type="Proteomes" id="UP001059617"/>
    </source>
</evidence>
<proteinExistence type="predicted"/>
<protein>
    <submittedName>
        <fullName evidence="2">Uncharacterized protein</fullName>
    </submittedName>
</protein>
<sequence>MTTVSSTTRWTVQERAWKEELPDLPDEVAALLAPPVVVSASAWAAPVPADSAPALALVRTPKLLAPAAPSRNARRRTAGRAVPRAAARIA</sequence>
<organism evidence="2 3">
    <name type="scientific">Dactylosporangium fulvum</name>
    <dbReference type="NCBI Taxonomy" id="53359"/>
    <lineage>
        <taxon>Bacteria</taxon>
        <taxon>Bacillati</taxon>
        <taxon>Actinomycetota</taxon>
        <taxon>Actinomycetes</taxon>
        <taxon>Micromonosporales</taxon>
        <taxon>Micromonosporaceae</taxon>
        <taxon>Dactylosporangium</taxon>
    </lineage>
</organism>
<reference evidence="2" key="1">
    <citation type="submission" date="2021-04" db="EMBL/GenBank/DDBJ databases">
        <authorList>
            <person name="Hartkoorn R.C."/>
            <person name="Beaudoing E."/>
            <person name="Hot D."/>
        </authorList>
    </citation>
    <scope>NUCLEOTIDE SEQUENCE</scope>
    <source>
        <strain evidence="2">NRRL B-16292</strain>
    </source>
</reference>
<reference evidence="2" key="2">
    <citation type="submission" date="2022-09" db="EMBL/GenBank/DDBJ databases">
        <title>Biosynthetic gene clusters of Dactylosporangioum fulvum.</title>
        <authorList>
            <person name="Caradec T."/>
        </authorList>
    </citation>
    <scope>NUCLEOTIDE SEQUENCE</scope>
    <source>
        <strain evidence="2">NRRL B-16292</strain>
    </source>
</reference>
<feature type="region of interest" description="Disordered" evidence="1">
    <location>
        <begin position="67"/>
        <end position="90"/>
    </location>
</feature>
<accession>A0ABY5VVR8</accession>
<keyword evidence="3" id="KW-1185">Reference proteome</keyword>